<keyword evidence="8" id="KW-0575">Peroxidase</keyword>
<dbReference type="GO" id="GO:0045454">
    <property type="term" value="P:cell redox homeostasis"/>
    <property type="evidence" value="ECO:0007669"/>
    <property type="project" value="TreeGrafter"/>
</dbReference>
<evidence type="ECO:0000313" key="9">
    <source>
        <dbReference type="Proteomes" id="UP000244811"/>
    </source>
</evidence>
<dbReference type="AlphaFoldDB" id="A0A976M9I0"/>
<dbReference type="GO" id="GO:0005829">
    <property type="term" value="C:cytosol"/>
    <property type="evidence" value="ECO:0007669"/>
    <property type="project" value="TreeGrafter"/>
</dbReference>
<dbReference type="PANTHER" id="PTHR10681">
    <property type="entry name" value="THIOREDOXIN PEROXIDASE"/>
    <property type="match status" value="1"/>
</dbReference>
<proteinExistence type="inferred from homology"/>
<dbReference type="CDD" id="cd03015">
    <property type="entry name" value="PRX_Typ2cys"/>
    <property type="match status" value="1"/>
</dbReference>
<evidence type="ECO:0000256" key="2">
    <source>
        <dbReference type="ARBA" id="ARBA00009796"/>
    </source>
</evidence>
<dbReference type="GO" id="GO:0033554">
    <property type="term" value="P:cellular response to stress"/>
    <property type="evidence" value="ECO:0007669"/>
    <property type="project" value="TreeGrafter"/>
</dbReference>
<dbReference type="InterPro" id="IPR013766">
    <property type="entry name" value="Thioredoxin_domain"/>
</dbReference>
<accession>A0A976M9I0</accession>
<dbReference type="InterPro" id="IPR036249">
    <property type="entry name" value="Thioredoxin-like_sf"/>
</dbReference>
<dbReference type="Gene3D" id="3.40.30.10">
    <property type="entry name" value="Glutaredoxin"/>
    <property type="match status" value="1"/>
</dbReference>
<comment type="subcellular location">
    <subcellularLocation>
        <location evidence="1">Cytoplasm</location>
    </subcellularLocation>
</comment>
<keyword evidence="5" id="KW-1015">Disulfide bond</keyword>
<evidence type="ECO:0000256" key="4">
    <source>
        <dbReference type="ARBA" id="ARBA00023002"/>
    </source>
</evidence>
<dbReference type="InterPro" id="IPR000866">
    <property type="entry name" value="AhpC/TSA"/>
</dbReference>
<dbReference type="PROSITE" id="PS51352">
    <property type="entry name" value="THIOREDOXIN_2"/>
    <property type="match status" value="1"/>
</dbReference>
<dbReference type="GO" id="GO:0006979">
    <property type="term" value="P:response to oxidative stress"/>
    <property type="evidence" value="ECO:0007669"/>
    <property type="project" value="TreeGrafter"/>
</dbReference>
<name>A0A976M9I0_THEOR</name>
<keyword evidence="4 8" id="KW-0560">Oxidoreductase</keyword>
<evidence type="ECO:0000256" key="6">
    <source>
        <dbReference type="ARBA" id="ARBA00023284"/>
    </source>
</evidence>
<protein>
    <submittedName>
        <fullName evidence="8">2-cys peroxiredoxin</fullName>
        <ecNumber evidence="8">1.11.1.24</ecNumber>
    </submittedName>
</protein>
<dbReference type="SUPFAM" id="SSF52833">
    <property type="entry name" value="Thioredoxin-like"/>
    <property type="match status" value="1"/>
</dbReference>
<evidence type="ECO:0000256" key="5">
    <source>
        <dbReference type="ARBA" id="ARBA00023157"/>
    </source>
</evidence>
<organism evidence="8 9">
    <name type="scientific">Theileria orientalis</name>
    <dbReference type="NCBI Taxonomy" id="68886"/>
    <lineage>
        <taxon>Eukaryota</taxon>
        <taxon>Sar</taxon>
        <taxon>Alveolata</taxon>
        <taxon>Apicomplexa</taxon>
        <taxon>Aconoidasida</taxon>
        <taxon>Piroplasmida</taxon>
        <taxon>Theileriidae</taxon>
        <taxon>Theileria</taxon>
    </lineage>
</organism>
<dbReference type="PANTHER" id="PTHR10681:SF128">
    <property type="entry name" value="THIOREDOXIN-DEPENDENT PEROXIDE REDUCTASE, MITOCHONDRIAL"/>
    <property type="match status" value="1"/>
</dbReference>
<dbReference type="FunFam" id="3.40.30.10:FF:000002">
    <property type="entry name" value="Alkyl hydroperoxide reductase C"/>
    <property type="match status" value="1"/>
</dbReference>
<dbReference type="EMBL" id="CP056069">
    <property type="protein sequence ID" value="UKK00126.2"/>
    <property type="molecule type" value="Genomic_DNA"/>
</dbReference>
<feature type="domain" description="Thioredoxin" evidence="7">
    <location>
        <begin position="49"/>
        <end position="207"/>
    </location>
</feature>
<dbReference type="GO" id="GO:0008379">
    <property type="term" value="F:thioredoxin peroxidase activity"/>
    <property type="evidence" value="ECO:0007669"/>
    <property type="project" value="TreeGrafter"/>
</dbReference>
<keyword evidence="6" id="KW-0676">Redox-active center</keyword>
<dbReference type="InterPro" id="IPR019479">
    <property type="entry name" value="Peroxiredoxin_C"/>
</dbReference>
<evidence type="ECO:0000256" key="3">
    <source>
        <dbReference type="ARBA" id="ARBA00022490"/>
    </source>
</evidence>
<evidence type="ECO:0000259" key="7">
    <source>
        <dbReference type="PROSITE" id="PS51352"/>
    </source>
</evidence>
<keyword evidence="3" id="KW-0963">Cytoplasm</keyword>
<dbReference type="InterPro" id="IPR050217">
    <property type="entry name" value="Peroxiredoxin"/>
</dbReference>
<dbReference type="Pfam" id="PF10417">
    <property type="entry name" value="1-cysPrx_C"/>
    <property type="match status" value="1"/>
</dbReference>
<dbReference type="Proteomes" id="UP000244811">
    <property type="component" value="Chromosome 1"/>
</dbReference>
<gene>
    <name evidence="8" type="ORF">MACK_000196</name>
</gene>
<dbReference type="EC" id="1.11.1.24" evidence="8"/>
<reference evidence="8" key="1">
    <citation type="submission" date="2022-07" db="EMBL/GenBank/DDBJ databases">
        <title>Evaluation of T. orientalis genome assembly methods using nanopore sequencing and analysis of variation between genomes.</title>
        <authorList>
            <person name="Yam J."/>
            <person name="Micallef M.L."/>
            <person name="Liu M."/>
            <person name="Djordjevic S.P."/>
            <person name="Bogema D.R."/>
            <person name="Jenkins C."/>
        </authorList>
    </citation>
    <scope>NUCLEOTIDE SEQUENCE</scope>
    <source>
        <strain evidence="8">Goon Nure</strain>
    </source>
</reference>
<sequence>MIAKLTSLSLMASYIRNPVLSRTVLNRTYSTSNSNSPLGVSTAHTGVQSLVGKQMPFFKGTALDKSELVDLNSKDYFNNSYGLLVFYPLDFTFVCPSELLGFSERLEEFQKRNVKLLGVSVDSPFSHLAWKQMDVKNGGVSSLRFPLFSDLNRAVTSSFGLLRDEGFAHRASVLVDKSGVVKHVALYDLGLGRSVDEVLRLFDAVQFSEKTGHVCPVNWKSGDKAMEPNFESTKEYLKERFDK</sequence>
<evidence type="ECO:0000256" key="1">
    <source>
        <dbReference type="ARBA" id="ARBA00004496"/>
    </source>
</evidence>
<comment type="similarity">
    <text evidence="2">Belongs to the peroxiredoxin family. AhpC/Prx1 subfamily.</text>
</comment>
<dbReference type="Pfam" id="PF00578">
    <property type="entry name" value="AhpC-TSA"/>
    <property type="match status" value="1"/>
</dbReference>
<evidence type="ECO:0000313" key="8">
    <source>
        <dbReference type="EMBL" id="UKK00126.2"/>
    </source>
</evidence>
<dbReference type="GO" id="GO:0042744">
    <property type="term" value="P:hydrogen peroxide catabolic process"/>
    <property type="evidence" value="ECO:0007669"/>
    <property type="project" value="TreeGrafter"/>
</dbReference>